<name>A0ABW0ZR28_9ACTN</name>
<dbReference type="InterPro" id="IPR036736">
    <property type="entry name" value="ACP-like_sf"/>
</dbReference>
<dbReference type="Pfam" id="PF00550">
    <property type="entry name" value="PP-binding"/>
    <property type="match status" value="1"/>
</dbReference>
<feature type="domain" description="Carrier" evidence="1">
    <location>
        <begin position="3"/>
        <end position="82"/>
    </location>
</feature>
<evidence type="ECO:0000313" key="3">
    <source>
        <dbReference type="Proteomes" id="UP001596074"/>
    </source>
</evidence>
<comment type="caution">
    <text evidence="2">The sequence shown here is derived from an EMBL/GenBank/DDBJ whole genome shotgun (WGS) entry which is preliminary data.</text>
</comment>
<dbReference type="SUPFAM" id="SSF47336">
    <property type="entry name" value="ACP-like"/>
    <property type="match status" value="1"/>
</dbReference>
<dbReference type="PROSITE" id="PS50075">
    <property type="entry name" value="CARRIER"/>
    <property type="match status" value="1"/>
</dbReference>
<protein>
    <submittedName>
        <fullName evidence="2">Acyl carrier protein</fullName>
    </submittedName>
</protein>
<reference evidence="3" key="1">
    <citation type="journal article" date="2019" name="Int. J. Syst. Evol. Microbiol.">
        <title>The Global Catalogue of Microorganisms (GCM) 10K type strain sequencing project: providing services to taxonomists for standard genome sequencing and annotation.</title>
        <authorList>
            <consortium name="The Broad Institute Genomics Platform"/>
            <consortium name="The Broad Institute Genome Sequencing Center for Infectious Disease"/>
            <person name="Wu L."/>
            <person name="Ma J."/>
        </authorList>
    </citation>
    <scope>NUCLEOTIDE SEQUENCE [LARGE SCALE GENOMIC DNA]</scope>
    <source>
        <strain evidence="3">KCTC 42087</strain>
    </source>
</reference>
<dbReference type="Proteomes" id="UP001596074">
    <property type="component" value="Unassembled WGS sequence"/>
</dbReference>
<organism evidence="2 3">
    <name type="scientific">Actinomadura rugatobispora</name>
    <dbReference type="NCBI Taxonomy" id="1994"/>
    <lineage>
        <taxon>Bacteria</taxon>
        <taxon>Bacillati</taxon>
        <taxon>Actinomycetota</taxon>
        <taxon>Actinomycetes</taxon>
        <taxon>Streptosporangiales</taxon>
        <taxon>Thermomonosporaceae</taxon>
        <taxon>Actinomadura</taxon>
    </lineage>
</organism>
<evidence type="ECO:0000313" key="2">
    <source>
        <dbReference type="EMBL" id="MFC5744456.1"/>
    </source>
</evidence>
<dbReference type="RefSeq" id="WP_378279640.1">
    <property type="nucleotide sequence ID" value="NZ_JBHSON010000003.1"/>
</dbReference>
<accession>A0ABW0ZR28</accession>
<gene>
    <name evidence="2" type="ORF">ACFPZN_02380</name>
</gene>
<dbReference type="Gene3D" id="1.10.1200.10">
    <property type="entry name" value="ACP-like"/>
    <property type="match status" value="1"/>
</dbReference>
<proteinExistence type="predicted"/>
<sequence length="89" mass="9391">MTPTRSPAVDLVNRVLQAVLGDEADLTAETPLFEVPGFDSLALAAVVEGLEAELERPLPDELITPESFETPARIAEVLVAPALREGAAP</sequence>
<keyword evidence="3" id="KW-1185">Reference proteome</keyword>
<dbReference type="InterPro" id="IPR009081">
    <property type="entry name" value="PP-bd_ACP"/>
</dbReference>
<evidence type="ECO:0000259" key="1">
    <source>
        <dbReference type="PROSITE" id="PS50075"/>
    </source>
</evidence>
<dbReference type="EMBL" id="JBHSON010000003">
    <property type="protein sequence ID" value="MFC5744456.1"/>
    <property type="molecule type" value="Genomic_DNA"/>
</dbReference>